<dbReference type="GO" id="GO:0005829">
    <property type="term" value="C:cytosol"/>
    <property type="evidence" value="ECO:0007669"/>
    <property type="project" value="TreeGrafter"/>
</dbReference>
<feature type="domain" description="Response regulatory" evidence="7">
    <location>
        <begin position="4"/>
        <end position="123"/>
    </location>
</feature>
<reference evidence="9" key="1">
    <citation type="submission" date="2016-10" db="EMBL/GenBank/DDBJ databases">
        <authorList>
            <person name="Varghese N."/>
            <person name="Submissions S."/>
        </authorList>
    </citation>
    <scope>NUCLEOTIDE SEQUENCE [LARGE SCALE GENOMIC DNA]</scope>
    <source>
        <strain evidence="9">DSM 26893</strain>
    </source>
</reference>
<keyword evidence="4" id="KW-0238">DNA-binding</keyword>
<evidence type="ECO:0000313" key="9">
    <source>
        <dbReference type="Proteomes" id="UP000199372"/>
    </source>
</evidence>
<gene>
    <name evidence="8" type="ORF">SAMN04488011_104390</name>
</gene>
<dbReference type="GO" id="GO:0006355">
    <property type="term" value="P:regulation of DNA-templated transcription"/>
    <property type="evidence" value="ECO:0007669"/>
    <property type="project" value="TreeGrafter"/>
</dbReference>
<evidence type="ECO:0000256" key="3">
    <source>
        <dbReference type="ARBA" id="ARBA00023015"/>
    </source>
</evidence>
<dbReference type="InterPro" id="IPR039420">
    <property type="entry name" value="WalR-like"/>
</dbReference>
<keyword evidence="2" id="KW-0902">Two-component regulatory system</keyword>
<name>A0A1H8HCC1_9RHOB</name>
<dbReference type="PANTHER" id="PTHR48111">
    <property type="entry name" value="REGULATOR OF RPOS"/>
    <property type="match status" value="1"/>
</dbReference>
<dbReference type="GO" id="GO:0032993">
    <property type="term" value="C:protein-DNA complex"/>
    <property type="evidence" value="ECO:0007669"/>
    <property type="project" value="TreeGrafter"/>
</dbReference>
<dbReference type="EMBL" id="FOCM01000004">
    <property type="protein sequence ID" value="SEN53893.1"/>
    <property type="molecule type" value="Genomic_DNA"/>
</dbReference>
<accession>A0A1H8HCC1</accession>
<dbReference type="InterPro" id="IPR001789">
    <property type="entry name" value="Sig_transdc_resp-reg_receiver"/>
</dbReference>
<dbReference type="PANTHER" id="PTHR48111:SF1">
    <property type="entry name" value="TWO-COMPONENT RESPONSE REGULATOR ORR33"/>
    <property type="match status" value="1"/>
</dbReference>
<protein>
    <submittedName>
        <fullName evidence="8">Response regulator receiver modulated diguanylate cyclase</fullName>
    </submittedName>
</protein>
<keyword evidence="5" id="KW-0804">Transcription</keyword>
<keyword evidence="1 6" id="KW-0597">Phosphoprotein</keyword>
<dbReference type="AlphaFoldDB" id="A0A1H8HCC1"/>
<dbReference type="GO" id="GO:0000156">
    <property type="term" value="F:phosphorelay response regulator activity"/>
    <property type="evidence" value="ECO:0007669"/>
    <property type="project" value="TreeGrafter"/>
</dbReference>
<dbReference type="SMART" id="SM00448">
    <property type="entry name" value="REC"/>
    <property type="match status" value="1"/>
</dbReference>
<dbReference type="GO" id="GO:0000976">
    <property type="term" value="F:transcription cis-regulatory region binding"/>
    <property type="evidence" value="ECO:0007669"/>
    <property type="project" value="TreeGrafter"/>
</dbReference>
<feature type="modified residue" description="4-aspartylphosphate" evidence="6">
    <location>
        <position position="56"/>
    </location>
</feature>
<evidence type="ECO:0000256" key="6">
    <source>
        <dbReference type="PROSITE-ProRule" id="PRU00169"/>
    </source>
</evidence>
<dbReference type="Pfam" id="PF00072">
    <property type="entry name" value="Response_reg"/>
    <property type="match status" value="1"/>
</dbReference>
<dbReference type="PROSITE" id="PS50110">
    <property type="entry name" value="RESPONSE_REGULATORY"/>
    <property type="match status" value="1"/>
</dbReference>
<sequence length="312" mass="34445">MGRSIISVDDSEVAQDYIRAALEDLGYDNITSFLRPVDALEALTTGTVSADLILLDVMMPDIDGIELCARIREQERLADVPIIMLTSRNDMDTLSHAFLAGANDYVTKPFNRIELQARMRSSLRFKSELDRRRVNSLSLARSSVPYAEMSAVLNNKVGFGSALQCIPKEAHEMLALIVFRVDLSSDRLEFSEGEIDKIYRVLGQRLAEVPMLAGDIFAHWDADLFCFATCLSSEFRLRGVARNFIDAVSSLDNPLRVDRALVCPRLHAIIQMPSKLSPASALGHAISVSERHIGPDEILIVSSEEGSSSADS</sequence>
<organism evidence="8 9">
    <name type="scientific">Palleronia pelagia</name>
    <dbReference type="NCBI Taxonomy" id="387096"/>
    <lineage>
        <taxon>Bacteria</taxon>
        <taxon>Pseudomonadati</taxon>
        <taxon>Pseudomonadota</taxon>
        <taxon>Alphaproteobacteria</taxon>
        <taxon>Rhodobacterales</taxon>
        <taxon>Roseobacteraceae</taxon>
        <taxon>Palleronia</taxon>
    </lineage>
</organism>
<proteinExistence type="predicted"/>
<dbReference type="InterPro" id="IPR011006">
    <property type="entry name" value="CheY-like_superfamily"/>
</dbReference>
<evidence type="ECO:0000256" key="5">
    <source>
        <dbReference type="ARBA" id="ARBA00023163"/>
    </source>
</evidence>
<evidence type="ECO:0000313" key="8">
    <source>
        <dbReference type="EMBL" id="SEN53893.1"/>
    </source>
</evidence>
<dbReference type="Gene3D" id="3.40.50.2300">
    <property type="match status" value="1"/>
</dbReference>
<dbReference type="Proteomes" id="UP000199372">
    <property type="component" value="Unassembled WGS sequence"/>
</dbReference>
<evidence type="ECO:0000259" key="7">
    <source>
        <dbReference type="PROSITE" id="PS50110"/>
    </source>
</evidence>
<evidence type="ECO:0000256" key="4">
    <source>
        <dbReference type="ARBA" id="ARBA00023125"/>
    </source>
</evidence>
<dbReference type="OrthoDB" id="7326651at2"/>
<dbReference type="SUPFAM" id="SSF52172">
    <property type="entry name" value="CheY-like"/>
    <property type="match status" value="1"/>
</dbReference>
<evidence type="ECO:0000256" key="2">
    <source>
        <dbReference type="ARBA" id="ARBA00023012"/>
    </source>
</evidence>
<dbReference type="RefSeq" id="WP_091845580.1">
    <property type="nucleotide sequence ID" value="NZ_FOCM01000004.1"/>
</dbReference>
<keyword evidence="3" id="KW-0805">Transcription regulation</keyword>
<keyword evidence="9" id="KW-1185">Reference proteome</keyword>
<evidence type="ECO:0000256" key="1">
    <source>
        <dbReference type="ARBA" id="ARBA00022553"/>
    </source>
</evidence>